<keyword evidence="4" id="KW-1185">Reference proteome</keyword>
<dbReference type="PRINTS" id="PR01217">
    <property type="entry name" value="PRICHEXTENSN"/>
</dbReference>
<keyword evidence="2" id="KW-1133">Transmembrane helix</keyword>
<feature type="compositionally biased region" description="Low complexity" evidence="1">
    <location>
        <begin position="280"/>
        <end position="307"/>
    </location>
</feature>
<evidence type="ECO:0000313" key="4">
    <source>
        <dbReference type="Proteomes" id="UP001165586"/>
    </source>
</evidence>
<dbReference type="Proteomes" id="UP001165586">
    <property type="component" value="Unassembled WGS sequence"/>
</dbReference>
<dbReference type="Gene3D" id="3.30.420.40">
    <property type="match status" value="1"/>
</dbReference>
<feature type="transmembrane region" description="Helical" evidence="2">
    <location>
        <begin position="244"/>
        <end position="269"/>
    </location>
</feature>
<feature type="compositionally biased region" description="Low complexity" evidence="1">
    <location>
        <begin position="339"/>
        <end position="358"/>
    </location>
</feature>
<evidence type="ECO:0000256" key="2">
    <source>
        <dbReference type="SAM" id="Phobius"/>
    </source>
</evidence>
<reference evidence="3" key="1">
    <citation type="submission" date="2022-08" db="EMBL/GenBank/DDBJ databases">
        <authorList>
            <person name="Deng Y."/>
            <person name="Han X.-F."/>
            <person name="Zhang Y.-Q."/>
        </authorList>
    </citation>
    <scope>NUCLEOTIDE SEQUENCE</scope>
    <source>
        <strain evidence="3">CPCC 203386</strain>
    </source>
</reference>
<organism evidence="3 4">
    <name type="scientific">Herbiconiux daphne</name>
    <dbReference type="NCBI Taxonomy" id="2970914"/>
    <lineage>
        <taxon>Bacteria</taxon>
        <taxon>Bacillati</taxon>
        <taxon>Actinomycetota</taxon>
        <taxon>Actinomycetes</taxon>
        <taxon>Micrococcales</taxon>
        <taxon>Microbacteriaceae</taxon>
        <taxon>Herbiconiux</taxon>
    </lineage>
</organism>
<feature type="region of interest" description="Disordered" evidence="1">
    <location>
        <begin position="280"/>
        <end position="484"/>
    </location>
</feature>
<keyword evidence="2" id="KW-0472">Membrane</keyword>
<evidence type="ECO:0000256" key="1">
    <source>
        <dbReference type="SAM" id="MobiDB-lite"/>
    </source>
</evidence>
<dbReference type="EMBL" id="JANLCJ010000005">
    <property type="protein sequence ID" value="MCS5734950.1"/>
    <property type="molecule type" value="Genomic_DNA"/>
</dbReference>
<dbReference type="RefSeq" id="WP_259539861.1">
    <property type="nucleotide sequence ID" value="NZ_JANLCJ010000005.1"/>
</dbReference>
<evidence type="ECO:0000313" key="3">
    <source>
        <dbReference type="EMBL" id="MCS5734950.1"/>
    </source>
</evidence>
<dbReference type="InterPro" id="IPR043129">
    <property type="entry name" value="ATPase_NBD"/>
</dbReference>
<protein>
    <submittedName>
        <fullName evidence="3">Uncharacterized protein</fullName>
    </submittedName>
</protein>
<gene>
    <name evidence="3" type="ORF">N1032_14490</name>
</gene>
<feature type="compositionally biased region" description="Low complexity" evidence="1">
    <location>
        <begin position="369"/>
        <end position="391"/>
    </location>
</feature>
<name>A0ABT2H4T1_9MICO</name>
<sequence>MSYVIAIDLGEGIAAAAVIDLVDGSSHRNGDVRSVALSRTEPADGTVWIGDDGYAYFGDEAAERSLAQPERALRGVLDRVGEPEPEAEPGTTPEIRPEEVVAAQVAWIVDVAIEQEGHEPEAVALVHPDTWGSREIELMTAALAVEGLDDVELYSEQEAFAASEAWEGTPEHGAGLLLASLFVMSPAVEPVAAVTAVAPIGRDESLAPGSAAAGKAASIAAPASAVGVVGAQWNRMIHGSRRRLVLASAVAAAVVLATTAGAVGLGGLIQTRDPASATSAKASVGDSASGSGSASSGDADAASRAKSPTIEKTGDTTEAPVVGTPAPTNGSQTPPTAPVAPRSPSNPSSPSRPVAPTNPANPPAPSRPATPANPTTPSRPTTPTSPTRPTTPSTPSPTPTPTPTPTQPPVVTPTPDPVPVDPAPVDPAPVDPAPVDPAPVDPAPVDPAPVDPAPVDPAPVDPAPVDPAPVDPAPVDPAPVDPVP</sequence>
<feature type="compositionally biased region" description="Pro residues" evidence="1">
    <location>
        <begin position="392"/>
        <end position="484"/>
    </location>
</feature>
<feature type="compositionally biased region" description="Pro residues" evidence="1">
    <location>
        <begin position="359"/>
        <end position="368"/>
    </location>
</feature>
<accession>A0ABT2H4T1</accession>
<dbReference type="SUPFAM" id="SSF53067">
    <property type="entry name" value="Actin-like ATPase domain"/>
    <property type="match status" value="1"/>
</dbReference>
<comment type="caution">
    <text evidence="3">The sequence shown here is derived from an EMBL/GenBank/DDBJ whole genome shotgun (WGS) entry which is preliminary data.</text>
</comment>
<proteinExistence type="predicted"/>
<keyword evidence="2" id="KW-0812">Transmembrane</keyword>